<dbReference type="Proteomes" id="UP001175211">
    <property type="component" value="Unassembled WGS sequence"/>
</dbReference>
<sequence>MVHMFTTSCQSARSSPLIHAGVLMGTPICVLIASLLDLGVHVQVYSSPVPPSESSALPVTDGNAVYEVPRMVLSPVLVPWGVIVVESIFVELVAPCLPPSLAAPTEMASTEMKKGFVKCIGGVKFLTSRECMVCWRRTPCMSLYTFDRCRVGSVGLGSLLPSVSTIRLCRTHNHHLS</sequence>
<reference evidence="1" key="1">
    <citation type="submission" date="2023-06" db="EMBL/GenBank/DDBJ databases">
        <authorList>
            <consortium name="Lawrence Berkeley National Laboratory"/>
            <person name="Ahrendt S."/>
            <person name="Sahu N."/>
            <person name="Indic B."/>
            <person name="Wong-Bajracharya J."/>
            <person name="Merenyi Z."/>
            <person name="Ke H.-M."/>
            <person name="Monk M."/>
            <person name="Kocsube S."/>
            <person name="Drula E."/>
            <person name="Lipzen A."/>
            <person name="Balint B."/>
            <person name="Henrissat B."/>
            <person name="Andreopoulos B."/>
            <person name="Martin F.M."/>
            <person name="Harder C.B."/>
            <person name="Rigling D."/>
            <person name="Ford K.L."/>
            <person name="Foster G.D."/>
            <person name="Pangilinan J."/>
            <person name="Papanicolaou A."/>
            <person name="Barry K."/>
            <person name="LaButti K."/>
            <person name="Viragh M."/>
            <person name="Koriabine M."/>
            <person name="Yan M."/>
            <person name="Riley R."/>
            <person name="Champramary S."/>
            <person name="Plett K.L."/>
            <person name="Tsai I.J."/>
            <person name="Slot J."/>
            <person name="Sipos G."/>
            <person name="Plett J."/>
            <person name="Nagy L.G."/>
            <person name="Grigoriev I.V."/>
        </authorList>
    </citation>
    <scope>NUCLEOTIDE SEQUENCE</scope>
    <source>
        <strain evidence="1">CCBAS 213</strain>
    </source>
</reference>
<dbReference type="GeneID" id="85349273"/>
<comment type="caution">
    <text evidence="1">The sequence shown here is derived from an EMBL/GenBank/DDBJ whole genome shotgun (WGS) entry which is preliminary data.</text>
</comment>
<protein>
    <submittedName>
        <fullName evidence="1">Uncharacterized protein</fullName>
    </submittedName>
</protein>
<dbReference type="AlphaFoldDB" id="A0AA39JGE5"/>
<dbReference type="EMBL" id="JAUEPS010000065">
    <property type="protein sequence ID" value="KAK0442311.1"/>
    <property type="molecule type" value="Genomic_DNA"/>
</dbReference>
<organism evidence="1 2">
    <name type="scientific">Armillaria tabescens</name>
    <name type="common">Ringless honey mushroom</name>
    <name type="synonym">Agaricus tabescens</name>
    <dbReference type="NCBI Taxonomy" id="1929756"/>
    <lineage>
        <taxon>Eukaryota</taxon>
        <taxon>Fungi</taxon>
        <taxon>Dikarya</taxon>
        <taxon>Basidiomycota</taxon>
        <taxon>Agaricomycotina</taxon>
        <taxon>Agaricomycetes</taxon>
        <taxon>Agaricomycetidae</taxon>
        <taxon>Agaricales</taxon>
        <taxon>Marasmiineae</taxon>
        <taxon>Physalacriaceae</taxon>
        <taxon>Desarmillaria</taxon>
    </lineage>
</organism>
<evidence type="ECO:0000313" key="1">
    <source>
        <dbReference type="EMBL" id="KAK0442311.1"/>
    </source>
</evidence>
<keyword evidence="2" id="KW-1185">Reference proteome</keyword>
<proteinExistence type="predicted"/>
<accession>A0AA39JGE5</accession>
<dbReference type="RefSeq" id="XP_060324284.1">
    <property type="nucleotide sequence ID" value="XM_060465725.1"/>
</dbReference>
<evidence type="ECO:0000313" key="2">
    <source>
        <dbReference type="Proteomes" id="UP001175211"/>
    </source>
</evidence>
<name>A0AA39JGE5_ARMTA</name>
<gene>
    <name evidence="1" type="ORF">EV420DRAFT_1082256</name>
</gene>